<dbReference type="Proteomes" id="UP001060215">
    <property type="component" value="Chromosome 12"/>
</dbReference>
<reference evidence="1 2" key="1">
    <citation type="journal article" date="2022" name="Plant J.">
        <title>Chromosome-level genome of Camellia lanceoleosa provides a valuable resource for understanding genome evolution and self-incompatibility.</title>
        <authorList>
            <person name="Gong W."/>
            <person name="Xiao S."/>
            <person name="Wang L."/>
            <person name="Liao Z."/>
            <person name="Chang Y."/>
            <person name="Mo W."/>
            <person name="Hu G."/>
            <person name="Li W."/>
            <person name="Zhao G."/>
            <person name="Zhu H."/>
            <person name="Hu X."/>
            <person name="Ji K."/>
            <person name="Xiang X."/>
            <person name="Song Q."/>
            <person name="Yuan D."/>
            <person name="Jin S."/>
            <person name="Zhang L."/>
        </authorList>
    </citation>
    <scope>NUCLEOTIDE SEQUENCE [LARGE SCALE GENOMIC DNA]</scope>
    <source>
        <strain evidence="1">SQ_2022a</strain>
    </source>
</reference>
<gene>
    <name evidence="1" type="ORF">LOK49_LG11G00419</name>
</gene>
<dbReference type="EMBL" id="CM045769">
    <property type="protein sequence ID" value="KAI7994604.1"/>
    <property type="molecule type" value="Genomic_DNA"/>
</dbReference>
<name>A0ACC0G1E6_9ERIC</name>
<sequence>MTTNQSSNYIASNKEGKIRPSYYSAYVSRTVKKKKKFLAQKSDNRGRRNRVYSEALFNGEEILSPSSFSSRSSVFPLSSESGLFQGEEIVSASPSLSRLSVFPLSLKRPPSSFSSTVQHIQEVQQQLDLTETKQNDVVAQTYAANGVSEYEGSGLNLDNTAGFCVDIDVGFVKLPRVGRRSEGKDRERGAVECRREGDVGHRSEEQRKRTSGVEVKKRNCRERTLEGQRKTSCRASD</sequence>
<comment type="caution">
    <text evidence="1">The sequence shown here is derived from an EMBL/GenBank/DDBJ whole genome shotgun (WGS) entry which is preliminary data.</text>
</comment>
<organism evidence="1 2">
    <name type="scientific">Camellia lanceoleosa</name>
    <dbReference type="NCBI Taxonomy" id="1840588"/>
    <lineage>
        <taxon>Eukaryota</taxon>
        <taxon>Viridiplantae</taxon>
        <taxon>Streptophyta</taxon>
        <taxon>Embryophyta</taxon>
        <taxon>Tracheophyta</taxon>
        <taxon>Spermatophyta</taxon>
        <taxon>Magnoliopsida</taxon>
        <taxon>eudicotyledons</taxon>
        <taxon>Gunneridae</taxon>
        <taxon>Pentapetalae</taxon>
        <taxon>asterids</taxon>
        <taxon>Ericales</taxon>
        <taxon>Theaceae</taxon>
        <taxon>Camellia</taxon>
    </lineage>
</organism>
<proteinExistence type="predicted"/>
<keyword evidence="2" id="KW-1185">Reference proteome</keyword>
<evidence type="ECO:0000313" key="1">
    <source>
        <dbReference type="EMBL" id="KAI7994604.1"/>
    </source>
</evidence>
<protein>
    <submittedName>
        <fullName evidence="1">Uncharacterized protein</fullName>
    </submittedName>
</protein>
<evidence type="ECO:0000313" key="2">
    <source>
        <dbReference type="Proteomes" id="UP001060215"/>
    </source>
</evidence>
<accession>A0ACC0G1E6</accession>